<protein>
    <recommendedName>
        <fullName evidence="11">Arginine--tRNA ligase</fullName>
        <ecNumber evidence="11">6.1.1.19</ecNumber>
    </recommendedName>
    <alternativeName>
        <fullName evidence="11">Arginyl-tRNA synthetase</fullName>
        <shortName evidence="11">ArgRS</shortName>
    </alternativeName>
</protein>
<dbReference type="OrthoDB" id="9803211at2"/>
<dbReference type="SUPFAM" id="SSF55190">
    <property type="entry name" value="Arginyl-tRNA synthetase (ArgRS), N-terminal 'additional' domain"/>
    <property type="match status" value="1"/>
</dbReference>
<keyword evidence="8 11" id="KW-0648">Protein biosynthesis</keyword>
<evidence type="ECO:0000259" key="13">
    <source>
        <dbReference type="SMART" id="SM00836"/>
    </source>
</evidence>
<dbReference type="InterPro" id="IPR008909">
    <property type="entry name" value="DALR_anticod-bd"/>
</dbReference>
<keyword evidence="6 11" id="KW-0547">Nucleotide-binding</keyword>
<dbReference type="Proteomes" id="UP000321085">
    <property type="component" value="Unassembled WGS sequence"/>
</dbReference>
<evidence type="ECO:0000256" key="2">
    <source>
        <dbReference type="ARBA" id="ARBA00005594"/>
    </source>
</evidence>
<evidence type="ECO:0000256" key="4">
    <source>
        <dbReference type="ARBA" id="ARBA00022490"/>
    </source>
</evidence>
<evidence type="ECO:0000256" key="7">
    <source>
        <dbReference type="ARBA" id="ARBA00022840"/>
    </source>
</evidence>
<dbReference type="Gene3D" id="1.10.730.10">
    <property type="entry name" value="Isoleucyl-tRNA Synthetase, Domain 1"/>
    <property type="match status" value="1"/>
</dbReference>
<evidence type="ECO:0000313" key="16">
    <source>
        <dbReference type="Proteomes" id="UP000321085"/>
    </source>
</evidence>
<evidence type="ECO:0000256" key="3">
    <source>
        <dbReference type="ARBA" id="ARBA00011245"/>
    </source>
</evidence>
<comment type="subunit">
    <text evidence="3 11">Monomer.</text>
</comment>
<comment type="similarity">
    <text evidence="2 11 12">Belongs to the class-I aminoacyl-tRNA synthetase family.</text>
</comment>
<evidence type="ECO:0000313" key="15">
    <source>
        <dbReference type="EMBL" id="GEO14482.1"/>
    </source>
</evidence>
<organism evidence="15 16">
    <name type="scientific">Microvirga aerophila</name>
    <dbReference type="NCBI Taxonomy" id="670291"/>
    <lineage>
        <taxon>Bacteria</taxon>
        <taxon>Pseudomonadati</taxon>
        <taxon>Pseudomonadota</taxon>
        <taxon>Alphaproteobacteria</taxon>
        <taxon>Hyphomicrobiales</taxon>
        <taxon>Methylobacteriaceae</taxon>
        <taxon>Microvirga</taxon>
    </lineage>
</organism>
<evidence type="ECO:0000256" key="6">
    <source>
        <dbReference type="ARBA" id="ARBA00022741"/>
    </source>
</evidence>
<dbReference type="SMART" id="SM01016">
    <property type="entry name" value="Arg_tRNA_synt_N"/>
    <property type="match status" value="1"/>
</dbReference>
<dbReference type="Gene3D" id="3.30.1360.70">
    <property type="entry name" value="Arginyl tRNA synthetase N-terminal domain"/>
    <property type="match status" value="1"/>
</dbReference>
<dbReference type="EMBL" id="BJYU01000024">
    <property type="protein sequence ID" value="GEO14482.1"/>
    <property type="molecule type" value="Genomic_DNA"/>
</dbReference>
<dbReference type="HAMAP" id="MF_00123">
    <property type="entry name" value="Arg_tRNA_synth"/>
    <property type="match status" value="1"/>
</dbReference>
<accession>A0A512BRB5</accession>
<dbReference type="InterPro" id="IPR001278">
    <property type="entry name" value="Arg-tRNA-ligase"/>
</dbReference>
<comment type="catalytic activity">
    <reaction evidence="10 11">
        <text>tRNA(Arg) + L-arginine + ATP = L-arginyl-tRNA(Arg) + AMP + diphosphate</text>
        <dbReference type="Rhea" id="RHEA:20301"/>
        <dbReference type="Rhea" id="RHEA-COMP:9658"/>
        <dbReference type="Rhea" id="RHEA-COMP:9673"/>
        <dbReference type="ChEBI" id="CHEBI:30616"/>
        <dbReference type="ChEBI" id="CHEBI:32682"/>
        <dbReference type="ChEBI" id="CHEBI:33019"/>
        <dbReference type="ChEBI" id="CHEBI:78442"/>
        <dbReference type="ChEBI" id="CHEBI:78513"/>
        <dbReference type="ChEBI" id="CHEBI:456215"/>
        <dbReference type="EC" id="6.1.1.19"/>
    </reaction>
</comment>
<proteinExistence type="inferred from homology"/>
<dbReference type="InterPro" id="IPR005148">
    <property type="entry name" value="Arg-tRNA-synth_N"/>
</dbReference>
<keyword evidence="7 11" id="KW-0067">ATP-binding</keyword>
<keyword evidence="4 11" id="KW-0963">Cytoplasm</keyword>
<dbReference type="EC" id="6.1.1.19" evidence="11"/>
<gene>
    <name evidence="11 15" type="primary">argS</name>
    <name evidence="15" type="ORF">MAE02_21780</name>
</gene>
<evidence type="ECO:0000256" key="5">
    <source>
        <dbReference type="ARBA" id="ARBA00022598"/>
    </source>
</evidence>
<dbReference type="Pfam" id="PF00750">
    <property type="entry name" value="tRNA-synt_1d"/>
    <property type="match status" value="1"/>
</dbReference>
<dbReference type="AlphaFoldDB" id="A0A512BRB5"/>
<dbReference type="InterPro" id="IPR009080">
    <property type="entry name" value="tRNAsynth_Ia_anticodon-bd"/>
</dbReference>
<dbReference type="Pfam" id="PF03485">
    <property type="entry name" value="Arg_tRNA_synt_N"/>
    <property type="match status" value="1"/>
</dbReference>
<dbReference type="InterPro" id="IPR036695">
    <property type="entry name" value="Arg-tRNA-synth_N_sf"/>
</dbReference>
<name>A0A512BRB5_9HYPH</name>
<dbReference type="Pfam" id="PF05746">
    <property type="entry name" value="DALR_1"/>
    <property type="match status" value="1"/>
</dbReference>
<dbReference type="FunFam" id="3.40.50.620:FF:000062">
    <property type="entry name" value="Arginine--tRNA ligase"/>
    <property type="match status" value="1"/>
</dbReference>
<dbReference type="NCBIfam" id="TIGR00456">
    <property type="entry name" value="argS"/>
    <property type="match status" value="1"/>
</dbReference>
<keyword evidence="9 11" id="KW-0030">Aminoacyl-tRNA synthetase</keyword>
<dbReference type="Gene3D" id="3.40.50.620">
    <property type="entry name" value="HUPs"/>
    <property type="match status" value="1"/>
</dbReference>
<dbReference type="GO" id="GO:0006420">
    <property type="term" value="P:arginyl-tRNA aminoacylation"/>
    <property type="evidence" value="ECO:0007669"/>
    <property type="project" value="UniProtKB-UniRule"/>
</dbReference>
<feature type="domain" description="Arginyl tRNA synthetase N-terminal" evidence="14">
    <location>
        <begin position="5"/>
        <end position="94"/>
    </location>
</feature>
<evidence type="ECO:0000256" key="8">
    <source>
        <dbReference type="ARBA" id="ARBA00022917"/>
    </source>
</evidence>
<dbReference type="GO" id="GO:0005524">
    <property type="term" value="F:ATP binding"/>
    <property type="evidence" value="ECO:0007669"/>
    <property type="project" value="UniProtKB-UniRule"/>
</dbReference>
<dbReference type="PROSITE" id="PS00178">
    <property type="entry name" value="AA_TRNA_LIGASE_I"/>
    <property type="match status" value="1"/>
</dbReference>
<dbReference type="SUPFAM" id="SSF52374">
    <property type="entry name" value="Nucleotidylyl transferase"/>
    <property type="match status" value="1"/>
</dbReference>
<dbReference type="CDD" id="cd00671">
    <property type="entry name" value="ArgRS_core"/>
    <property type="match status" value="1"/>
</dbReference>
<dbReference type="SUPFAM" id="SSF47323">
    <property type="entry name" value="Anticodon-binding domain of a subclass of class I aminoacyl-tRNA synthetases"/>
    <property type="match status" value="1"/>
</dbReference>
<dbReference type="GO" id="GO:0004814">
    <property type="term" value="F:arginine-tRNA ligase activity"/>
    <property type="evidence" value="ECO:0007669"/>
    <property type="project" value="UniProtKB-UniRule"/>
</dbReference>
<comment type="subcellular location">
    <subcellularLocation>
        <location evidence="1 11">Cytoplasm</location>
    </subcellularLocation>
</comment>
<dbReference type="SMART" id="SM00836">
    <property type="entry name" value="DALR_1"/>
    <property type="match status" value="1"/>
</dbReference>
<dbReference type="InterPro" id="IPR035684">
    <property type="entry name" value="ArgRS_core"/>
</dbReference>
<dbReference type="FunFam" id="1.10.730.10:FF:000008">
    <property type="entry name" value="Arginine--tRNA ligase"/>
    <property type="match status" value="1"/>
</dbReference>
<dbReference type="GO" id="GO:0005737">
    <property type="term" value="C:cytoplasm"/>
    <property type="evidence" value="ECO:0007669"/>
    <property type="project" value="UniProtKB-SubCell"/>
</dbReference>
<dbReference type="PRINTS" id="PR01038">
    <property type="entry name" value="TRNASYNTHARG"/>
</dbReference>
<keyword evidence="5 11" id="KW-0436">Ligase</keyword>
<evidence type="ECO:0000256" key="11">
    <source>
        <dbReference type="HAMAP-Rule" id="MF_00123"/>
    </source>
</evidence>
<keyword evidence="16" id="KW-1185">Reference proteome</keyword>
<evidence type="ECO:0000256" key="1">
    <source>
        <dbReference type="ARBA" id="ARBA00004496"/>
    </source>
</evidence>
<dbReference type="InterPro" id="IPR014729">
    <property type="entry name" value="Rossmann-like_a/b/a_fold"/>
</dbReference>
<feature type="short sequence motif" description="'HIGH' region" evidence="11">
    <location>
        <begin position="131"/>
        <end position="141"/>
    </location>
</feature>
<evidence type="ECO:0000256" key="12">
    <source>
        <dbReference type="RuleBase" id="RU363038"/>
    </source>
</evidence>
<dbReference type="InterPro" id="IPR001412">
    <property type="entry name" value="aa-tRNA-synth_I_CS"/>
</dbReference>
<reference evidence="15 16" key="1">
    <citation type="submission" date="2019-07" db="EMBL/GenBank/DDBJ databases">
        <title>Whole genome shotgun sequence of Microvirga aerophila NBRC 106136.</title>
        <authorList>
            <person name="Hosoyama A."/>
            <person name="Uohara A."/>
            <person name="Ohji S."/>
            <person name="Ichikawa N."/>
        </authorList>
    </citation>
    <scope>NUCLEOTIDE SEQUENCE [LARGE SCALE GENOMIC DNA]</scope>
    <source>
        <strain evidence="15 16">NBRC 106136</strain>
    </source>
</reference>
<evidence type="ECO:0000256" key="9">
    <source>
        <dbReference type="ARBA" id="ARBA00023146"/>
    </source>
</evidence>
<sequence length="586" mass="64264">MNIFGLFEKRVADALGRLAEAGKIPVGLDASRVVVEPPRDPSHGDLATNAAMVLAKEARMNPRALADLLVTDLQDDPRVIRVDVAGPGFINIRLAPQVLHEVLRAAVIDSEGFGRSGQGAGTSVNVEYVSANPTGPLHVGHGRGAVFGDALAALLAFAGYDVAREYYTNDAGAQVDVLARSAYVRYREALGQEIGAIPDGLYPGDYLKPVGEKLAREHGESLLDKPEAEWLPLVREISINAMMDLIRDDLAVLNIHHDIFFSERSLQENGGGEVAKTIADLQSRDLVYMGRLPPPKGQKDEDWEDREQLLFRATAFGDEVDRPLLKSDGSFTYFASDIAYHRSKFERGYPAMIDVWGADHGGYVKRMQAAVKAVTSGKGELDVKLCQLVKLLRGGEPVKMSKRAGDFVTLRDVVNEVGRDAVRFMMIFRKNDATLDFDLAKVVEQSKDNPVFYVQYAHARSASIFRQAAEAFPGVSFAAEALGKADLSVLKDEAEMDLIHRIAQYPRMIEAAAEAHEPHRVAFYLYDLASAFHSLWNKGKDLPQLRFVNQTDKDSTEARLALVHALKGVLASGLAILGVMAPDEMR</sequence>
<evidence type="ECO:0000259" key="14">
    <source>
        <dbReference type="SMART" id="SM01016"/>
    </source>
</evidence>
<comment type="caution">
    <text evidence="15">The sequence shown here is derived from an EMBL/GenBank/DDBJ whole genome shotgun (WGS) entry which is preliminary data.</text>
</comment>
<feature type="domain" description="DALR anticodon binding" evidence="13">
    <location>
        <begin position="454"/>
        <end position="585"/>
    </location>
</feature>
<dbReference type="PANTHER" id="PTHR11956:SF5">
    <property type="entry name" value="ARGININE--TRNA LIGASE, CYTOPLASMIC"/>
    <property type="match status" value="1"/>
</dbReference>
<evidence type="ECO:0000256" key="10">
    <source>
        <dbReference type="ARBA" id="ARBA00049339"/>
    </source>
</evidence>
<dbReference type="RefSeq" id="WP_114186266.1">
    <property type="nucleotide sequence ID" value="NZ_BJYU01000024.1"/>
</dbReference>
<dbReference type="PANTHER" id="PTHR11956">
    <property type="entry name" value="ARGINYL-TRNA SYNTHETASE"/>
    <property type="match status" value="1"/>
</dbReference>